<dbReference type="AlphaFoldDB" id="A0A1J1HVA1"/>
<dbReference type="Proteomes" id="UP000183832">
    <property type="component" value="Unassembled WGS sequence"/>
</dbReference>
<feature type="binding site" evidence="6">
    <location>
        <position position="161"/>
    </location>
    <ligand>
        <name>Zn(2+)</name>
        <dbReference type="ChEBI" id="CHEBI:29105"/>
        <note>catalytic</note>
    </ligand>
</feature>
<evidence type="ECO:0000313" key="10">
    <source>
        <dbReference type="Proteomes" id="UP000183832"/>
    </source>
</evidence>
<keyword evidence="7" id="KW-0732">Signal</keyword>
<evidence type="ECO:0000256" key="4">
    <source>
        <dbReference type="ARBA" id="ARBA00022833"/>
    </source>
</evidence>
<sequence length="264" mass="29935">MKMKFLITLVGLSIFQCVLGNAIPNSEGAEYGDKVQGDLVVTNEQFNEMYNPSMRSGRTGLLSTNYRWPKNSAGQVEVPYTFRSSSGFTTSQQNVIISGMQEIEKYTCVRFIKRTNQVDYVEIISDSGCWSYLGRRGGQQTLSLQRNVNGYGCVWKGTAIHEFIHALGYTHMQNHIDRDKYVKVYLENVSSSQRHNFEKVTSSSHGNFNTEYDIESIMHYGSTAFSSNGKYVMLPYDSSKLSVMGQRERLSSGDIARIKNMYQC</sequence>
<organism evidence="9 10">
    <name type="scientific">Clunio marinus</name>
    <dbReference type="NCBI Taxonomy" id="568069"/>
    <lineage>
        <taxon>Eukaryota</taxon>
        <taxon>Metazoa</taxon>
        <taxon>Ecdysozoa</taxon>
        <taxon>Arthropoda</taxon>
        <taxon>Hexapoda</taxon>
        <taxon>Insecta</taxon>
        <taxon>Pterygota</taxon>
        <taxon>Neoptera</taxon>
        <taxon>Endopterygota</taxon>
        <taxon>Diptera</taxon>
        <taxon>Nematocera</taxon>
        <taxon>Chironomoidea</taxon>
        <taxon>Chironomidae</taxon>
        <taxon>Clunio</taxon>
    </lineage>
</organism>
<dbReference type="SUPFAM" id="SSF55486">
    <property type="entry name" value="Metalloproteases ('zincins'), catalytic domain"/>
    <property type="match status" value="1"/>
</dbReference>
<dbReference type="PROSITE" id="PS51864">
    <property type="entry name" value="ASTACIN"/>
    <property type="match status" value="1"/>
</dbReference>
<feature type="active site" evidence="6">
    <location>
        <position position="162"/>
    </location>
</feature>
<feature type="binding site" evidence="6">
    <location>
        <position position="165"/>
    </location>
    <ligand>
        <name>Zn(2+)</name>
        <dbReference type="ChEBI" id="CHEBI:29105"/>
        <note>catalytic</note>
    </ligand>
</feature>
<keyword evidence="5 6" id="KW-0482">Metalloprotease</keyword>
<evidence type="ECO:0000313" key="9">
    <source>
        <dbReference type="EMBL" id="CRK92007.1"/>
    </source>
</evidence>
<dbReference type="SMART" id="SM00235">
    <property type="entry name" value="ZnMc"/>
    <property type="match status" value="1"/>
</dbReference>
<dbReference type="InterPro" id="IPR001506">
    <property type="entry name" value="Peptidase_M12A"/>
</dbReference>
<feature type="domain" description="Peptidase M12A" evidence="8">
    <location>
        <begin position="59"/>
        <end position="264"/>
    </location>
</feature>
<evidence type="ECO:0000256" key="3">
    <source>
        <dbReference type="ARBA" id="ARBA00022801"/>
    </source>
</evidence>
<dbReference type="Gene3D" id="3.40.390.10">
    <property type="entry name" value="Collagenase (Catalytic Domain)"/>
    <property type="match status" value="1"/>
</dbReference>
<dbReference type="GO" id="GO:0004222">
    <property type="term" value="F:metalloendopeptidase activity"/>
    <property type="evidence" value="ECO:0007669"/>
    <property type="project" value="UniProtKB-UniRule"/>
</dbReference>
<dbReference type="PANTHER" id="PTHR10127">
    <property type="entry name" value="DISCOIDIN, CUB, EGF, LAMININ , AND ZINC METALLOPROTEASE DOMAIN CONTAINING"/>
    <property type="match status" value="1"/>
</dbReference>
<accession>A0A1J1HVA1</accession>
<dbReference type="GO" id="GO:0008270">
    <property type="term" value="F:zinc ion binding"/>
    <property type="evidence" value="ECO:0007669"/>
    <property type="project" value="UniProtKB-UniRule"/>
</dbReference>
<keyword evidence="2 6" id="KW-0479">Metal-binding</keyword>
<comment type="caution">
    <text evidence="6">Lacks conserved residue(s) required for the propagation of feature annotation.</text>
</comment>
<keyword evidence="3 6" id="KW-0378">Hydrolase</keyword>
<keyword evidence="10" id="KW-1185">Reference proteome</keyword>
<keyword evidence="1 6" id="KW-0645">Protease</keyword>
<evidence type="ECO:0000256" key="7">
    <source>
        <dbReference type="RuleBase" id="RU361183"/>
    </source>
</evidence>
<dbReference type="EC" id="3.4.24.-" evidence="7"/>
<evidence type="ECO:0000256" key="1">
    <source>
        <dbReference type="ARBA" id="ARBA00022670"/>
    </source>
</evidence>
<evidence type="ECO:0000256" key="6">
    <source>
        <dbReference type="PROSITE-ProRule" id="PRU01211"/>
    </source>
</evidence>
<evidence type="ECO:0000259" key="8">
    <source>
        <dbReference type="PROSITE" id="PS51864"/>
    </source>
</evidence>
<gene>
    <name evidence="9" type="ORF">CLUMA_CG005587</name>
</gene>
<name>A0A1J1HVA1_9DIPT</name>
<feature type="binding site" evidence="6">
    <location>
        <position position="171"/>
    </location>
    <ligand>
        <name>Zn(2+)</name>
        <dbReference type="ChEBI" id="CHEBI:29105"/>
        <note>catalytic</note>
    </ligand>
</feature>
<dbReference type="InterPro" id="IPR034035">
    <property type="entry name" value="Astacin-like_dom"/>
</dbReference>
<dbReference type="PRINTS" id="PR00480">
    <property type="entry name" value="ASTACIN"/>
</dbReference>
<keyword evidence="4 6" id="KW-0862">Zinc</keyword>
<protein>
    <recommendedName>
        <fullName evidence="7">Metalloendopeptidase</fullName>
        <ecNumber evidence="7">3.4.24.-</ecNumber>
    </recommendedName>
</protein>
<evidence type="ECO:0000256" key="5">
    <source>
        <dbReference type="ARBA" id="ARBA00023049"/>
    </source>
</evidence>
<comment type="cofactor">
    <cofactor evidence="6 7">
        <name>Zn(2+)</name>
        <dbReference type="ChEBI" id="CHEBI:29105"/>
    </cofactor>
    <text evidence="6 7">Binds 1 zinc ion per subunit.</text>
</comment>
<dbReference type="InterPro" id="IPR006026">
    <property type="entry name" value="Peptidase_Metallo"/>
</dbReference>
<reference evidence="9 10" key="1">
    <citation type="submission" date="2015-04" db="EMBL/GenBank/DDBJ databases">
        <authorList>
            <person name="Syromyatnikov M.Y."/>
            <person name="Popov V.N."/>
        </authorList>
    </citation>
    <scope>NUCLEOTIDE SEQUENCE [LARGE SCALE GENOMIC DNA]</scope>
</reference>
<dbReference type="CDD" id="cd04280">
    <property type="entry name" value="ZnMc_astacin_like"/>
    <property type="match status" value="1"/>
</dbReference>
<proteinExistence type="predicted"/>
<evidence type="ECO:0000256" key="2">
    <source>
        <dbReference type="ARBA" id="ARBA00022723"/>
    </source>
</evidence>
<dbReference type="Pfam" id="PF01400">
    <property type="entry name" value="Astacin"/>
    <property type="match status" value="1"/>
</dbReference>
<dbReference type="STRING" id="568069.A0A1J1HVA1"/>
<feature type="chain" id="PRO_5011823259" description="Metalloendopeptidase" evidence="7">
    <location>
        <begin position="21"/>
        <end position="264"/>
    </location>
</feature>
<dbReference type="EMBL" id="CVRI01000021">
    <property type="protein sequence ID" value="CRK92007.1"/>
    <property type="molecule type" value="Genomic_DNA"/>
</dbReference>
<dbReference type="GO" id="GO:0006508">
    <property type="term" value="P:proteolysis"/>
    <property type="evidence" value="ECO:0007669"/>
    <property type="project" value="UniProtKB-KW"/>
</dbReference>
<dbReference type="PANTHER" id="PTHR10127:SF780">
    <property type="entry name" value="METALLOENDOPEPTIDASE"/>
    <property type="match status" value="1"/>
</dbReference>
<feature type="signal peptide" evidence="7">
    <location>
        <begin position="1"/>
        <end position="20"/>
    </location>
</feature>
<dbReference type="InterPro" id="IPR024079">
    <property type="entry name" value="MetalloPept_cat_dom_sf"/>
</dbReference>
<dbReference type="OrthoDB" id="291007at2759"/>